<dbReference type="Proteomes" id="UP001321486">
    <property type="component" value="Chromosome"/>
</dbReference>
<reference evidence="2" key="3">
    <citation type="submission" date="2023-02" db="EMBL/GenBank/DDBJ databases">
        <authorList>
            <person name="Sun Q."/>
            <person name="Mori K."/>
        </authorList>
    </citation>
    <scope>NUCLEOTIDE SEQUENCE</scope>
    <source>
        <strain evidence="2">NBRC 108728</strain>
    </source>
</reference>
<dbReference type="EMBL" id="AP027732">
    <property type="protein sequence ID" value="BDZ47772.1"/>
    <property type="molecule type" value="Genomic_DNA"/>
</dbReference>
<gene>
    <name evidence="1" type="ORF">GCM10025867_00130</name>
    <name evidence="2" type="ORF">GCM10025867_44870</name>
</gene>
<accession>A0ABM8GUU7</accession>
<proteinExistence type="predicted"/>
<sequence length="354" mass="36695">MTNDIWILGATGRTGRDVAARLDREGVDLVLAGRSRSTLDALAGELGGRPRVSVGSLDENLRRLAQDPPRVVVNTVGPFATTSRQVSEALPDGTHYVDISNEFSGFEDVFGLDERAKRKGQTLVKGAGYGVMGTEAAILRLCEGRPRPARVRVDSLPTLALAAGPLGAALAGSVVEVIRFGGREVRGGSLVRSATASHPRTIVTPEGDSLFTGGGASGDLFAAWRASGAEAVVAASMAAPSNPVVRRVILPILGVLIRIPGAPAFLSGRIAKIKLKEGSMARTATWGHAEAEWPDGTTSEAWLRTGDAGVFTADVFAEVALRLLRGEGKPGAFTPGALFGADLAEAAGATITLV</sequence>
<dbReference type="Gene3D" id="3.40.50.720">
    <property type="entry name" value="NAD(P)-binding Rossmann-like Domain"/>
    <property type="match status" value="1"/>
</dbReference>
<dbReference type="PANTHER" id="PTHR43781">
    <property type="entry name" value="SACCHAROPINE DEHYDROGENASE"/>
    <property type="match status" value="1"/>
</dbReference>
<reference evidence="3" key="2">
    <citation type="journal article" date="2019" name="Int. J. Syst. Evol. Microbiol.">
        <title>The Global Catalogue of Microorganisms (GCM) 10K type strain sequencing project: providing services to taxonomists for standard genome sequencing and annotation.</title>
        <authorList>
            <consortium name="The Broad Institute Genomics Platform"/>
            <consortium name="The Broad Institute Genome Sequencing Center for Infectious Disease"/>
            <person name="Wu L."/>
            <person name="Ma J."/>
        </authorList>
    </citation>
    <scope>NUCLEOTIDE SEQUENCE [LARGE SCALE GENOMIC DNA]</scope>
    <source>
        <strain evidence="3">NBRC 108728</strain>
    </source>
</reference>
<dbReference type="PANTHER" id="PTHR43781:SF1">
    <property type="entry name" value="SACCHAROPINE DEHYDROGENASE"/>
    <property type="match status" value="1"/>
</dbReference>
<name>A0ABM8GUU7_9MICO</name>
<dbReference type="EMBL" id="AP027732">
    <property type="protein sequence ID" value="BDZ52246.1"/>
    <property type="molecule type" value="Genomic_DNA"/>
</dbReference>
<keyword evidence="3" id="KW-1185">Reference proteome</keyword>
<reference evidence="2" key="1">
    <citation type="journal article" date="2014" name="Int. J. Syst. Evol. Microbiol.">
        <title>Complete genome of a new Firmicutes species belonging to the dominant human colonic microbiota ('Ruminococcus bicirculans') reveals two chromosomes and a selective capacity to utilize plant glucans.</title>
        <authorList>
            <consortium name="NISC Comparative Sequencing Program"/>
            <person name="Wegmann U."/>
            <person name="Louis P."/>
            <person name="Goesmann A."/>
            <person name="Henrissat B."/>
            <person name="Duncan S.H."/>
            <person name="Flint H.J."/>
        </authorList>
    </citation>
    <scope>NUCLEOTIDE SEQUENCE</scope>
    <source>
        <strain evidence="2">NBRC 108728</strain>
    </source>
</reference>
<dbReference type="SUPFAM" id="SSF51735">
    <property type="entry name" value="NAD(P)-binding Rossmann-fold domains"/>
    <property type="match status" value="1"/>
</dbReference>
<protein>
    <submittedName>
        <fullName evidence="2">Membrane protein</fullName>
    </submittedName>
</protein>
<evidence type="ECO:0000313" key="3">
    <source>
        <dbReference type="Proteomes" id="UP001321486"/>
    </source>
</evidence>
<dbReference type="InterPro" id="IPR036291">
    <property type="entry name" value="NAD(P)-bd_dom_sf"/>
</dbReference>
<evidence type="ECO:0000313" key="1">
    <source>
        <dbReference type="EMBL" id="BDZ47772.1"/>
    </source>
</evidence>
<organism evidence="2 3">
    <name type="scientific">Frondihabitans sucicola</name>
    <dbReference type="NCBI Taxonomy" id="1268041"/>
    <lineage>
        <taxon>Bacteria</taxon>
        <taxon>Bacillati</taxon>
        <taxon>Actinomycetota</taxon>
        <taxon>Actinomycetes</taxon>
        <taxon>Micrococcales</taxon>
        <taxon>Microbacteriaceae</taxon>
        <taxon>Frondihabitans</taxon>
    </lineage>
</organism>
<evidence type="ECO:0000313" key="2">
    <source>
        <dbReference type="EMBL" id="BDZ52246.1"/>
    </source>
</evidence>